<evidence type="ECO:0000313" key="5">
    <source>
        <dbReference type="EMBL" id="HIH16776.1"/>
    </source>
</evidence>
<dbReference type="Proteomes" id="UP000564964">
    <property type="component" value="Unassembled WGS sequence"/>
</dbReference>
<evidence type="ECO:0000256" key="3">
    <source>
        <dbReference type="ARBA" id="ARBA00023163"/>
    </source>
</evidence>
<dbReference type="SMART" id="SM00344">
    <property type="entry name" value="HTH_ASNC"/>
    <property type="match status" value="1"/>
</dbReference>
<gene>
    <name evidence="5" type="ORF">HA252_05195</name>
    <name evidence="6" type="ORF">J4203_00390</name>
</gene>
<dbReference type="Pfam" id="PF01037">
    <property type="entry name" value="AsnC_trans_reg"/>
    <property type="match status" value="1"/>
</dbReference>
<dbReference type="Gene3D" id="1.10.10.10">
    <property type="entry name" value="Winged helix-like DNA-binding domain superfamily/Winged helix DNA-binding domain"/>
    <property type="match status" value="1"/>
</dbReference>
<evidence type="ECO:0000259" key="4">
    <source>
        <dbReference type="PROSITE" id="PS50956"/>
    </source>
</evidence>
<dbReference type="EMBL" id="JAGVWE010000002">
    <property type="protein sequence ID" value="MBS3062305.1"/>
    <property type="molecule type" value="Genomic_DNA"/>
</dbReference>
<accession>A0A7J4JNG8</accession>
<name>A0A7J4JNG8_9ARCH</name>
<keyword evidence="1" id="KW-0805">Transcription regulation</keyword>
<evidence type="ECO:0000313" key="6">
    <source>
        <dbReference type="EMBL" id="MBS3062305.1"/>
    </source>
</evidence>
<dbReference type="GO" id="GO:0043200">
    <property type="term" value="P:response to amino acid"/>
    <property type="evidence" value="ECO:0007669"/>
    <property type="project" value="TreeGrafter"/>
</dbReference>
<dbReference type="EMBL" id="DUGH01000123">
    <property type="protein sequence ID" value="HIH16776.1"/>
    <property type="molecule type" value="Genomic_DNA"/>
</dbReference>
<dbReference type="InterPro" id="IPR019887">
    <property type="entry name" value="Tscrpt_reg_AsnC/Lrp_C"/>
</dbReference>
<dbReference type="AlphaFoldDB" id="A0A7J4JNG8"/>
<reference evidence="5" key="1">
    <citation type="journal article" date="2020" name="bioRxiv">
        <title>A rank-normalized archaeal taxonomy based on genome phylogeny resolves widespread incomplete and uneven classifications.</title>
        <authorList>
            <person name="Rinke C."/>
            <person name="Chuvochina M."/>
            <person name="Mussig A.J."/>
            <person name="Chaumeil P.-A."/>
            <person name="Waite D.W."/>
            <person name="Whitman W.B."/>
            <person name="Parks D.H."/>
            <person name="Hugenholtz P."/>
        </authorList>
    </citation>
    <scope>NUCLEOTIDE SEQUENCE</scope>
    <source>
        <strain evidence="5">UBA10219</strain>
    </source>
</reference>
<dbReference type="InterPro" id="IPR000485">
    <property type="entry name" value="AsnC-type_HTH_dom"/>
</dbReference>
<dbReference type="PRINTS" id="PR00033">
    <property type="entry name" value="HTHASNC"/>
</dbReference>
<dbReference type="GO" id="GO:0043565">
    <property type="term" value="F:sequence-specific DNA binding"/>
    <property type="evidence" value="ECO:0007669"/>
    <property type="project" value="InterPro"/>
</dbReference>
<dbReference type="Proteomes" id="UP000678237">
    <property type="component" value="Unassembled WGS sequence"/>
</dbReference>
<protein>
    <submittedName>
        <fullName evidence="5">Lrp/AsnC family transcriptional regulator</fullName>
    </submittedName>
</protein>
<evidence type="ECO:0000256" key="2">
    <source>
        <dbReference type="ARBA" id="ARBA00023125"/>
    </source>
</evidence>
<comment type="caution">
    <text evidence="5">The sequence shown here is derived from an EMBL/GenBank/DDBJ whole genome shotgun (WGS) entry which is preliminary data.</text>
</comment>
<feature type="domain" description="HTH asnC-type" evidence="4">
    <location>
        <begin position="5"/>
        <end position="67"/>
    </location>
</feature>
<dbReference type="InterPro" id="IPR036390">
    <property type="entry name" value="WH_DNA-bd_sf"/>
</dbReference>
<evidence type="ECO:0000313" key="7">
    <source>
        <dbReference type="Proteomes" id="UP000564964"/>
    </source>
</evidence>
<evidence type="ECO:0000256" key="1">
    <source>
        <dbReference type="ARBA" id="ARBA00023015"/>
    </source>
</evidence>
<reference evidence="6" key="3">
    <citation type="submission" date="2021-05" db="EMBL/GenBank/DDBJ databases">
        <title>Protein family content uncovers lineage relationships and bacterial pathway maintenance mechanisms in DPANN archaea.</title>
        <authorList>
            <person name="Castelle C.J."/>
            <person name="Meheust R."/>
            <person name="Jaffe A.L."/>
            <person name="Seitz K."/>
            <person name="Gong X."/>
            <person name="Baker B.J."/>
            <person name="Banfield J.F."/>
        </authorList>
    </citation>
    <scope>NUCLEOTIDE SEQUENCE</scope>
    <source>
        <strain evidence="6">RIFCSPLOWO2_01_FULL_58_19</strain>
    </source>
</reference>
<dbReference type="SUPFAM" id="SSF54909">
    <property type="entry name" value="Dimeric alpha+beta barrel"/>
    <property type="match status" value="1"/>
</dbReference>
<dbReference type="InterPro" id="IPR011008">
    <property type="entry name" value="Dimeric_a/b-barrel"/>
</dbReference>
<dbReference type="InterPro" id="IPR036388">
    <property type="entry name" value="WH-like_DNA-bd_sf"/>
</dbReference>
<sequence length="154" mass="17371">MSKPLDEVDKLILNQLLTEAKIPNYKDLGKKMGLAPQTIHNRLQKLQKTGYILGFIPLLDLKKLGYALTALVQVSAAKGDVDTLARKYSNHKNVVGIYDILGQYDMLLITKFRSLEDLDFFIKEFQGKNPQVRSTHTISVLNVQKDTVTPCPLE</sequence>
<dbReference type="PANTHER" id="PTHR30154">
    <property type="entry name" value="LEUCINE-RESPONSIVE REGULATORY PROTEIN"/>
    <property type="match status" value="1"/>
</dbReference>
<dbReference type="PANTHER" id="PTHR30154:SF34">
    <property type="entry name" value="TRANSCRIPTIONAL REGULATOR AZLB"/>
    <property type="match status" value="1"/>
</dbReference>
<proteinExistence type="predicted"/>
<reference evidence="6" key="2">
    <citation type="submission" date="2021-03" db="EMBL/GenBank/DDBJ databases">
        <authorList>
            <person name="Jaffe A."/>
        </authorList>
    </citation>
    <scope>NUCLEOTIDE SEQUENCE</scope>
    <source>
        <strain evidence="6">RIFCSPLOWO2_01_FULL_58_19</strain>
    </source>
</reference>
<dbReference type="Gene3D" id="3.30.70.920">
    <property type="match status" value="1"/>
</dbReference>
<organism evidence="5 7">
    <name type="scientific">Candidatus Iainarchaeum sp</name>
    <dbReference type="NCBI Taxonomy" id="3101447"/>
    <lineage>
        <taxon>Archaea</taxon>
        <taxon>Candidatus Iainarchaeota</taxon>
        <taxon>Candidatus Iainarchaeia</taxon>
        <taxon>Candidatus Iainarchaeales</taxon>
        <taxon>Candidatus Iainarchaeaceae</taxon>
        <taxon>Candidatus Iainarchaeum</taxon>
    </lineage>
</organism>
<dbReference type="InterPro" id="IPR019888">
    <property type="entry name" value="Tscrpt_reg_AsnC-like"/>
</dbReference>
<dbReference type="GO" id="GO:0005829">
    <property type="term" value="C:cytosol"/>
    <property type="evidence" value="ECO:0007669"/>
    <property type="project" value="TreeGrafter"/>
</dbReference>
<keyword evidence="3" id="KW-0804">Transcription</keyword>
<dbReference type="SUPFAM" id="SSF46785">
    <property type="entry name" value="Winged helix' DNA-binding domain"/>
    <property type="match status" value="1"/>
</dbReference>
<dbReference type="Pfam" id="PF13412">
    <property type="entry name" value="HTH_24"/>
    <property type="match status" value="1"/>
</dbReference>
<keyword evidence="2" id="KW-0238">DNA-binding</keyword>
<dbReference type="PROSITE" id="PS50956">
    <property type="entry name" value="HTH_ASNC_2"/>
    <property type="match status" value="1"/>
</dbReference>